<dbReference type="RefSeq" id="WP_311020102.1">
    <property type="nucleotide sequence ID" value="NZ_JAUHGG010000003.1"/>
</dbReference>
<dbReference type="EMBL" id="JAUHGG010000003">
    <property type="protein sequence ID" value="MDS1821231.1"/>
    <property type="molecule type" value="Genomic_DNA"/>
</dbReference>
<evidence type="ECO:0000313" key="1">
    <source>
        <dbReference type="EMBL" id="MDS1821231.1"/>
    </source>
</evidence>
<comment type="caution">
    <text evidence="1">The sequence shown here is derived from an EMBL/GenBank/DDBJ whole genome shotgun (WGS) entry which is preliminary data.</text>
</comment>
<gene>
    <name evidence="1" type="ORF">QX249_11205</name>
</gene>
<sequence>MKKHTAFALTSFFTNTVSATQPPTVHVLSCETSAKEMFFEEHKWRLFDVYPDLLAEALASKGFEDVKHDDKERLKEIVEEMILQGGYDELISLLMDFEDGSLFYQIQQVRTIGIIDEAIESDSIEVDGHFVRHYNLDENDREGLFLEAELVDDEYNHWRFAFSRPQLLAAKWDHDREHWVVKDDEEEIYIKFFKFEK</sequence>
<protein>
    <submittedName>
        <fullName evidence="1">Uncharacterized protein</fullName>
    </submittedName>
</protein>
<organism evidence="1 2">
    <name type="scientific">Vibrio parahaemolyticus</name>
    <dbReference type="NCBI Taxonomy" id="670"/>
    <lineage>
        <taxon>Bacteria</taxon>
        <taxon>Pseudomonadati</taxon>
        <taxon>Pseudomonadota</taxon>
        <taxon>Gammaproteobacteria</taxon>
        <taxon>Vibrionales</taxon>
        <taxon>Vibrionaceae</taxon>
        <taxon>Vibrio</taxon>
    </lineage>
</organism>
<reference evidence="1" key="1">
    <citation type="submission" date="2023-06" db="EMBL/GenBank/DDBJ databases">
        <title>Genomic Diversity of Vibrio spp. and Metagenomic Analysis of Pathogens in Florida Gulf Coastal Waters Following Hurricane Ian.</title>
        <authorList>
            <person name="Brumfield K.D."/>
        </authorList>
    </citation>
    <scope>NUCLEOTIDE SEQUENCE</scope>
    <source>
        <strain evidence="1">WBS2B-138</strain>
    </source>
</reference>
<dbReference type="Proteomes" id="UP001253193">
    <property type="component" value="Unassembled WGS sequence"/>
</dbReference>
<dbReference type="AlphaFoldDB" id="A0AAW8PYC2"/>
<name>A0AAW8PYC2_VIBPH</name>
<evidence type="ECO:0000313" key="2">
    <source>
        <dbReference type="Proteomes" id="UP001253193"/>
    </source>
</evidence>
<accession>A0AAW8PYC2</accession>
<proteinExistence type="predicted"/>